<dbReference type="InterPro" id="IPR017452">
    <property type="entry name" value="GPCR_Rhodpsn_7TM"/>
</dbReference>
<feature type="transmembrane region" description="Helical" evidence="6">
    <location>
        <begin position="110"/>
        <end position="131"/>
    </location>
</feature>
<keyword evidence="3 6" id="KW-1133">Transmembrane helix</keyword>
<comment type="caution">
    <text evidence="8">The sequence shown here is derived from an EMBL/GenBank/DDBJ whole genome shotgun (WGS) entry which is preliminary data.</text>
</comment>
<feature type="compositionally biased region" description="Low complexity" evidence="5">
    <location>
        <begin position="418"/>
        <end position="429"/>
    </location>
</feature>
<dbReference type="GO" id="GO:0016020">
    <property type="term" value="C:membrane"/>
    <property type="evidence" value="ECO:0007669"/>
    <property type="project" value="UniProtKB-SubCell"/>
</dbReference>
<evidence type="ECO:0000313" key="8">
    <source>
        <dbReference type="EMBL" id="CAI5451102.1"/>
    </source>
</evidence>
<organism evidence="8 9">
    <name type="scientific">Caenorhabditis angaria</name>
    <dbReference type="NCBI Taxonomy" id="860376"/>
    <lineage>
        <taxon>Eukaryota</taxon>
        <taxon>Metazoa</taxon>
        <taxon>Ecdysozoa</taxon>
        <taxon>Nematoda</taxon>
        <taxon>Chromadorea</taxon>
        <taxon>Rhabditida</taxon>
        <taxon>Rhabditina</taxon>
        <taxon>Rhabditomorpha</taxon>
        <taxon>Rhabditoidea</taxon>
        <taxon>Rhabditidae</taxon>
        <taxon>Peloderinae</taxon>
        <taxon>Caenorhabditis</taxon>
    </lineage>
</organism>
<gene>
    <name evidence="8" type="ORF">CAMP_LOCUS13739</name>
</gene>
<sequence length="460" mass="52543">MLPSEQILHFVMCNFNDNCTIPRNVDINEIIVENDEILERIEDDPPDEGQMANFTEICYPAEQNSVSGSPFEYHLQRYFYPILVIFGILGNSLNLTVLLNRSMRSRANSFLAVLAFADIIFLFLLLPNILINYSFFMNSYSFRSMYFYLKVHILATANWCASIAHWCVIAVSFDRLFGIRNPLYARATWKWWKLPMVIFSIGIICGVFTFYQHFEFHCLIKDFCSGKQIFSKCKAVTGPTWFGNRTNPYSEQYRNLISTCKMVNIFGMIVTPIILLVILNFLLLWSLRKRQKHLSMGKDLNEDGRHNDSHMQKTEHRVTLTVCFIVTMYTLTNLPSALVHVSVSEPASYYDLTIFTSTLVICGKASNFILFCLGSKHFRLRLLKLTQRKINRKIESLAGSLINNTTTVPLSTAKLSVSSSSGAASRRVSMPPPKRGSEMPRGKRAQSAVEAIYPLLKSKS</sequence>
<reference evidence="8" key="1">
    <citation type="submission" date="2022-11" db="EMBL/GenBank/DDBJ databases">
        <authorList>
            <person name="Kikuchi T."/>
        </authorList>
    </citation>
    <scope>NUCLEOTIDE SEQUENCE</scope>
    <source>
        <strain evidence="8">PS1010</strain>
    </source>
</reference>
<dbReference type="PRINTS" id="PR00237">
    <property type="entry name" value="GPCRRHODOPSN"/>
</dbReference>
<dbReference type="InterPro" id="IPR019427">
    <property type="entry name" value="7TM_GPCR_serpentine_rcpt_Srw"/>
</dbReference>
<dbReference type="PANTHER" id="PTHR46895:SF4">
    <property type="entry name" value="G-PROTEIN COUPLED RECEPTORS FAMILY 1 PROFILE DOMAIN-CONTAINING PROTEIN"/>
    <property type="match status" value="1"/>
</dbReference>
<dbReference type="EMBL" id="CANHGI010000005">
    <property type="protein sequence ID" value="CAI5451102.1"/>
    <property type="molecule type" value="Genomic_DNA"/>
</dbReference>
<feature type="transmembrane region" description="Helical" evidence="6">
    <location>
        <begin position="318"/>
        <end position="340"/>
    </location>
</feature>
<dbReference type="PANTHER" id="PTHR46895">
    <property type="entry name" value="PROTEIN CBG20548-RELATED"/>
    <property type="match status" value="1"/>
</dbReference>
<evidence type="ECO:0000256" key="4">
    <source>
        <dbReference type="ARBA" id="ARBA00023136"/>
    </source>
</evidence>
<dbReference type="Proteomes" id="UP001152747">
    <property type="component" value="Unassembled WGS sequence"/>
</dbReference>
<evidence type="ECO:0000259" key="7">
    <source>
        <dbReference type="PROSITE" id="PS50262"/>
    </source>
</evidence>
<evidence type="ECO:0000256" key="2">
    <source>
        <dbReference type="ARBA" id="ARBA00022692"/>
    </source>
</evidence>
<dbReference type="PROSITE" id="PS50262">
    <property type="entry name" value="G_PROTEIN_RECEP_F1_2"/>
    <property type="match status" value="1"/>
</dbReference>
<keyword evidence="9" id="KW-1185">Reference proteome</keyword>
<accession>A0A9P1IVV7</accession>
<dbReference type="SMART" id="SM01381">
    <property type="entry name" value="7TM_GPCR_Srsx"/>
    <property type="match status" value="1"/>
</dbReference>
<dbReference type="InterPro" id="IPR000276">
    <property type="entry name" value="GPCR_Rhodpsn"/>
</dbReference>
<comment type="subcellular location">
    <subcellularLocation>
        <location evidence="1">Membrane</location>
    </subcellularLocation>
</comment>
<feature type="transmembrane region" description="Helical" evidence="6">
    <location>
        <begin position="194"/>
        <end position="211"/>
    </location>
</feature>
<keyword evidence="2 6" id="KW-0812">Transmembrane</keyword>
<feature type="region of interest" description="Disordered" evidence="5">
    <location>
        <begin position="418"/>
        <end position="447"/>
    </location>
</feature>
<proteinExistence type="predicted"/>
<dbReference type="SUPFAM" id="SSF81321">
    <property type="entry name" value="Family A G protein-coupled receptor-like"/>
    <property type="match status" value="1"/>
</dbReference>
<dbReference type="AlphaFoldDB" id="A0A9P1IVV7"/>
<feature type="transmembrane region" description="Helical" evidence="6">
    <location>
        <begin position="265"/>
        <end position="287"/>
    </location>
</feature>
<evidence type="ECO:0000313" key="9">
    <source>
        <dbReference type="Proteomes" id="UP001152747"/>
    </source>
</evidence>
<feature type="transmembrane region" description="Helical" evidence="6">
    <location>
        <begin position="352"/>
        <end position="374"/>
    </location>
</feature>
<dbReference type="GO" id="GO:0008528">
    <property type="term" value="F:G protein-coupled peptide receptor activity"/>
    <property type="evidence" value="ECO:0007669"/>
    <property type="project" value="InterPro"/>
</dbReference>
<name>A0A9P1IVV7_9PELO</name>
<protein>
    <recommendedName>
        <fullName evidence="7">G-protein coupled receptors family 1 profile domain-containing protein</fullName>
    </recommendedName>
</protein>
<evidence type="ECO:0000256" key="5">
    <source>
        <dbReference type="SAM" id="MobiDB-lite"/>
    </source>
</evidence>
<dbReference type="OrthoDB" id="10011262at2759"/>
<evidence type="ECO:0000256" key="6">
    <source>
        <dbReference type="SAM" id="Phobius"/>
    </source>
</evidence>
<evidence type="ECO:0000256" key="3">
    <source>
        <dbReference type="ARBA" id="ARBA00022989"/>
    </source>
</evidence>
<dbReference type="Gene3D" id="1.20.1070.10">
    <property type="entry name" value="Rhodopsin 7-helix transmembrane proteins"/>
    <property type="match status" value="1"/>
</dbReference>
<dbReference type="CDD" id="cd14978">
    <property type="entry name" value="7tmA_FMRFamide_R-like"/>
    <property type="match status" value="1"/>
</dbReference>
<feature type="transmembrane region" description="Helical" evidence="6">
    <location>
        <begin position="151"/>
        <end position="173"/>
    </location>
</feature>
<feature type="transmembrane region" description="Helical" evidence="6">
    <location>
        <begin position="78"/>
        <end position="98"/>
    </location>
</feature>
<evidence type="ECO:0000256" key="1">
    <source>
        <dbReference type="ARBA" id="ARBA00004370"/>
    </source>
</evidence>
<feature type="domain" description="G-protein coupled receptors family 1 profile" evidence="7">
    <location>
        <begin position="90"/>
        <end position="371"/>
    </location>
</feature>
<dbReference type="Pfam" id="PF10324">
    <property type="entry name" value="7TM_GPCR_Srw"/>
    <property type="match status" value="1"/>
</dbReference>
<keyword evidence="4 6" id="KW-0472">Membrane</keyword>